<evidence type="ECO:0000259" key="12">
    <source>
        <dbReference type="Pfam" id="PF12849"/>
    </source>
</evidence>
<evidence type="ECO:0000256" key="10">
    <source>
        <dbReference type="RuleBase" id="RU367119"/>
    </source>
</evidence>
<feature type="chain" id="PRO_5045005528" description="Phosphate-binding protein" evidence="10">
    <location>
        <begin position="25"/>
        <end position="324"/>
    </location>
</feature>
<dbReference type="Pfam" id="PF12849">
    <property type="entry name" value="PBP_like_2"/>
    <property type="match status" value="1"/>
</dbReference>
<dbReference type="InterPro" id="IPR011862">
    <property type="entry name" value="Phos-bd"/>
</dbReference>
<evidence type="ECO:0000256" key="8">
    <source>
        <dbReference type="ARBA" id="ARBA00023139"/>
    </source>
</evidence>
<keyword evidence="10" id="KW-0472">Membrane</keyword>
<comment type="subunit">
    <text evidence="4 10">The complex is composed of two ATP-binding proteins (PstB), two transmembrane proteins (PstC and PstA) and a solute-binding protein (PstS).</text>
</comment>
<organism evidence="13 14">
    <name type="scientific">Priestia iocasae</name>
    <dbReference type="NCBI Taxonomy" id="2291674"/>
    <lineage>
        <taxon>Bacteria</taxon>
        <taxon>Bacillati</taxon>
        <taxon>Bacillota</taxon>
        <taxon>Bacilli</taxon>
        <taxon>Bacillales</taxon>
        <taxon>Bacillaceae</taxon>
        <taxon>Priestia</taxon>
    </lineage>
</organism>
<comment type="similarity">
    <text evidence="3 10">Belongs to the PstS family.</text>
</comment>
<feature type="signal peptide" evidence="10">
    <location>
        <begin position="1"/>
        <end position="24"/>
    </location>
</feature>
<dbReference type="PANTHER" id="PTHR30570:SF1">
    <property type="entry name" value="PHOSPHATE-BINDING PROTEIN PSTS"/>
    <property type="match status" value="1"/>
</dbReference>
<sequence length="324" mass="35548">MKSFKFLTLSVMIGAVLAFTTACGQSNESNGSSGQEQSGEENKQLEGNIAIDGSSTVYPIMEAIGEEYMATQPGVKVAVGLSGTGGGFEKFTKGETDFSNASRPIKDEEKAAAEENGIDIQEFELAYDGLSIVVNKENDWVDHLTVDELKKMWVHSGKAIKWSDIREGWPEEEVKFYSPGHDSGTFDYFNEVILEDEEMNEAAVLSEDDNVLVNGVTGDKNSIGYFGYAYYAANKDKLKVVPVDGGNGPVEPNNETVMSGEYAPLSRPLYTYVNTAAIKDKEQVYDYAKFMLENAGPLAEEVGYVSLKQEEYDAQLETLEGLKK</sequence>
<keyword evidence="6 10" id="KW-0592">Phosphate transport</keyword>
<keyword evidence="9 10" id="KW-0449">Lipoprotein</keyword>
<evidence type="ECO:0000256" key="9">
    <source>
        <dbReference type="ARBA" id="ARBA00023288"/>
    </source>
</evidence>
<dbReference type="InterPro" id="IPR050811">
    <property type="entry name" value="Phosphate_ABC_transporter"/>
</dbReference>
<protein>
    <recommendedName>
        <fullName evidence="10">Phosphate-binding protein</fullName>
    </recommendedName>
</protein>
<dbReference type="SUPFAM" id="SSF53850">
    <property type="entry name" value="Periplasmic binding protein-like II"/>
    <property type="match status" value="1"/>
</dbReference>
<evidence type="ECO:0000256" key="7">
    <source>
        <dbReference type="ARBA" id="ARBA00022729"/>
    </source>
</evidence>
<evidence type="ECO:0000256" key="11">
    <source>
        <dbReference type="SAM" id="MobiDB-lite"/>
    </source>
</evidence>
<evidence type="ECO:0000256" key="4">
    <source>
        <dbReference type="ARBA" id="ARBA00011529"/>
    </source>
</evidence>
<dbReference type="CDD" id="cd13654">
    <property type="entry name" value="PBP2_phosphate_like_2"/>
    <property type="match status" value="1"/>
</dbReference>
<dbReference type="Gene3D" id="3.40.190.10">
    <property type="entry name" value="Periplasmic binding protein-like II"/>
    <property type="match status" value="2"/>
</dbReference>
<comment type="subcellular location">
    <subcellularLocation>
        <location evidence="2 10">Cell membrane</location>
        <topology evidence="2 10">Lipid-anchor</topology>
    </subcellularLocation>
</comment>
<evidence type="ECO:0000256" key="1">
    <source>
        <dbReference type="ARBA" id="ARBA00002841"/>
    </source>
</evidence>
<dbReference type="Proteomes" id="UP000809829">
    <property type="component" value="Unassembled WGS sequence"/>
</dbReference>
<evidence type="ECO:0000256" key="2">
    <source>
        <dbReference type="ARBA" id="ARBA00004193"/>
    </source>
</evidence>
<comment type="function">
    <text evidence="1">Part of the ABC transporter complex PstSACB involved in phosphate import.</text>
</comment>
<dbReference type="PANTHER" id="PTHR30570">
    <property type="entry name" value="PERIPLASMIC PHOSPHATE BINDING COMPONENT OF PHOSPHATE ABC TRANSPORTER"/>
    <property type="match status" value="1"/>
</dbReference>
<evidence type="ECO:0000256" key="5">
    <source>
        <dbReference type="ARBA" id="ARBA00022448"/>
    </source>
</evidence>
<comment type="caution">
    <text evidence="13">The sequence shown here is derived from an EMBL/GenBank/DDBJ whole genome shotgun (WGS) entry which is preliminary data.</text>
</comment>
<evidence type="ECO:0000256" key="6">
    <source>
        <dbReference type="ARBA" id="ARBA00022592"/>
    </source>
</evidence>
<gene>
    <name evidence="13" type="ORF">JOC83_000345</name>
</gene>
<reference evidence="13 14" key="1">
    <citation type="submission" date="2021-01" db="EMBL/GenBank/DDBJ databases">
        <title>Genomic Encyclopedia of Type Strains, Phase IV (KMG-IV): sequencing the most valuable type-strain genomes for metagenomic binning, comparative biology and taxonomic classification.</title>
        <authorList>
            <person name="Goeker M."/>
        </authorList>
    </citation>
    <scope>NUCLEOTIDE SEQUENCE [LARGE SCALE GENOMIC DNA]</scope>
    <source>
        <strain evidence="13 14">DSM 104297</strain>
    </source>
</reference>
<dbReference type="InterPro" id="IPR024370">
    <property type="entry name" value="PBP_domain"/>
</dbReference>
<dbReference type="EMBL" id="JAFBFC010000001">
    <property type="protein sequence ID" value="MBM7701519.1"/>
    <property type="molecule type" value="Genomic_DNA"/>
</dbReference>
<comment type="function">
    <text evidence="10">Involved in the system for phosphate transport across the cytoplasmic membrane.</text>
</comment>
<accession>A0ABS2QPY9</accession>
<keyword evidence="5 10" id="KW-0813">Transport</keyword>
<dbReference type="RefSeq" id="WP_205182888.1">
    <property type="nucleotide sequence ID" value="NZ_JAFBFC010000001.1"/>
</dbReference>
<keyword evidence="7 10" id="KW-0732">Signal</keyword>
<evidence type="ECO:0000313" key="14">
    <source>
        <dbReference type="Proteomes" id="UP000809829"/>
    </source>
</evidence>
<feature type="compositionally biased region" description="Low complexity" evidence="11">
    <location>
        <begin position="24"/>
        <end position="37"/>
    </location>
</feature>
<feature type="region of interest" description="Disordered" evidence="11">
    <location>
        <begin position="24"/>
        <end position="48"/>
    </location>
</feature>
<proteinExistence type="inferred from homology"/>
<feature type="domain" description="PBP" evidence="12">
    <location>
        <begin position="44"/>
        <end position="293"/>
    </location>
</feature>
<keyword evidence="10" id="KW-1003">Cell membrane</keyword>
<keyword evidence="8 10" id="KW-0564">Palmitate</keyword>
<dbReference type="PROSITE" id="PS51257">
    <property type="entry name" value="PROKAR_LIPOPROTEIN"/>
    <property type="match status" value="1"/>
</dbReference>
<keyword evidence="14" id="KW-1185">Reference proteome</keyword>
<evidence type="ECO:0000313" key="13">
    <source>
        <dbReference type="EMBL" id="MBM7701519.1"/>
    </source>
</evidence>
<dbReference type="NCBIfam" id="TIGR02136">
    <property type="entry name" value="ptsS_2"/>
    <property type="match status" value="1"/>
</dbReference>
<evidence type="ECO:0000256" key="3">
    <source>
        <dbReference type="ARBA" id="ARBA00008725"/>
    </source>
</evidence>
<name>A0ABS2QPY9_9BACI</name>